<feature type="non-terminal residue" evidence="1">
    <location>
        <position position="1"/>
    </location>
</feature>
<proteinExistence type="predicted"/>
<accession>A0ACA9L660</accession>
<gene>
    <name evidence="1" type="ORF">SCALOS_LOCUS3672</name>
</gene>
<comment type="caution">
    <text evidence="1">The sequence shown here is derived from an EMBL/GenBank/DDBJ whole genome shotgun (WGS) entry which is preliminary data.</text>
</comment>
<evidence type="ECO:0000313" key="2">
    <source>
        <dbReference type="Proteomes" id="UP000789860"/>
    </source>
</evidence>
<reference evidence="1" key="1">
    <citation type="submission" date="2021-06" db="EMBL/GenBank/DDBJ databases">
        <authorList>
            <person name="Kallberg Y."/>
            <person name="Tangrot J."/>
            <person name="Rosling A."/>
        </authorList>
    </citation>
    <scope>NUCLEOTIDE SEQUENCE</scope>
    <source>
        <strain evidence="1">AU212A</strain>
    </source>
</reference>
<dbReference type="Proteomes" id="UP000789860">
    <property type="component" value="Unassembled WGS sequence"/>
</dbReference>
<evidence type="ECO:0000313" key="1">
    <source>
        <dbReference type="EMBL" id="CAG8511359.1"/>
    </source>
</evidence>
<sequence length="114" mass="13296">FQTLNINVEPHYKIAKKTPVGTDQPANVVFRDRPNTTESYHKFMQMRVIHEFKESVCQVFEASYNELVIAARPMKTFEFPDGFNTSFGVQRFDVPEILFNPLKFITQILITHLT</sequence>
<keyword evidence="2" id="KW-1185">Reference proteome</keyword>
<protein>
    <submittedName>
        <fullName evidence="1">9057_t:CDS:1</fullName>
    </submittedName>
</protein>
<dbReference type="EMBL" id="CAJVPM010004284">
    <property type="protein sequence ID" value="CAG8511359.1"/>
    <property type="molecule type" value="Genomic_DNA"/>
</dbReference>
<name>A0ACA9L660_9GLOM</name>
<organism evidence="1 2">
    <name type="scientific">Scutellospora calospora</name>
    <dbReference type="NCBI Taxonomy" id="85575"/>
    <lineage>
        <taxon>Eukaryota</taxon>
        <taxon>Fungi</taxon>
        <taxon>Fungi incertae sedis</taxon>
        <taxon>Mucoromycota</taxon>
        <taxon>Glomeromycotina</taxon>
        <taxon>Glomeromycetes</taxon>
        <taxon>Diversisporales</taxon>
        <taxon>Gigasporaceae</taxon>
        <taxon>Scutellospora</taxon>
    </lineage>
</organism>